<name>A0AAW2NX08_9LAMI</name>
<dbReference type="PANTHER" id="PTHR32285">
    <property type="entry name" value="PROTEIN TRICHOME BIREFRINGENCE-LIKE 9-RELATED"/>
    <property type="match status" value="1"/>
</dbReference>
<reference evidence="9" key="2">
    <citation type="journal article" date="2024" name="Plant">
        <title>Genomic evolution and insights into agronomic trait innovations of Sesamum species.</title>
        <authorList>
            <person name="Miao H."/>
            <person name="Wang L."/>
            <person name="Qu L."/>
            <person name="Liu H."/>
            <person name="Sun Y."/>
            <person name="Le M."/>
            <person name="Wang Q."/>
            <person name="Wei S."/>
            <person name="Zheng Y."/>
            <person name="Lin W."/>
            <person name="Duan Y."/>
            <person name="Cao H."/>
            <person name="Xiong S."/>
            <person name="Wang X."/>
            <person name="Wei L."/>
            <person name="Li C."/>
            <person name="Ma Q."/>
            <person name="Ju M."/>
            <person name="Zhao R."/>
            <person name="Li G."/>
            <person name="Mu C."/>
            <person name="Tian Q."/>
            <person name="Mei H."/>
            <person name="Zhang T."/>
            <person name="Gao T."/>
            <person name="Zhang H."/>
        </authorList>
    </citation>
    <scope>NUCLEOTIDE SEQUENCE</scope>
    <source>
        <strain evidence="9">KEN8</strain>
    </source>
</reference>
<dbReference type="Pfam" id="PF14416">
    <property type="entry name" value="PMR5N"/>
    <property type="match status" value="2"/>
</dbReference>
<feature type="domain" description="Trichome birefringence-like N-terminal" evidence="8">
    <location>
        <begin position="59"/>
        <end position="112"/>
    </location>
</feature>
<comment type="caution">
    <text evidence="9">The sequence shown here is derived from an EMBL/GenBank/DDBJ whole genome shotgun (WGS) entry which is preliminary data.</text>
</comment>
<dbReference type="EMBL" id="JACGWM010000010">
    <property type="protein sequence ID" value="KAL0347517.1"/>
    <property type="molecule type" value="Genomic_DNA"/>
</dbReference>
<keyword evidence="5" id="KW-1133">Transmembrane helix</keyword>
<feature type="domain" description="Trichome birefringence-like N-terminal" evidence="8">
    <location>
        <begin position="490"/>
        <end position="543"/>
    </location>
</feature>
<dbReference type="Pfam" id="PF13839">
    <property type="entry name" value="PC-Esterase"/>
    <property type="match status" value="3"/>
</dbReference>
<dbReference type="AlphaFoldDB" id="A0AAW2NX08"/>
<dbReference type="InterPro" id="IPR026057">
    <property type="entry name" value="TBL_C"/>
</dbReference>
<evidence type="ECO:0000256" key="6">
    <source>
        <dbReference type="ARBA" id="ARBA00023136"/>
    </source>
</evidence>
<protein>
    <submittedName>
        <fullName evidence="9">Protein trichome birefringence-like 35</fullName>
    </submittedName>
</protein>
<accession>A0AAW2NX08</accession>
<comment type="similarity">
    <text evidence="2">Belongs to the PC-esterase family. TBL subfamily.</text>
</comment>
<evidence type="ECO:0000256" key="5">
    <source>
        <dbReference type="ARBA" id="ARBA00022989"/>
    </source>
</evidence>
<dbReference type="InterPro" id="IPR025846">
    <property type="entry name" value="TBL_N"/>
</dbReference>
<dbReference type="GO" id="GO:0005794">
    <property type="term" value="C:Golgi apparatus"/>
    <property type="evidence" value="ECO:0007669"/>
    <property type="project" value="TreeGrafter"/>
</dbReference>
<organism evidence="9">
    <name type="scientific">Sesamum calycinum</name>
    <dbReference type="NCBI Taxonomy" id="2727403"/>
    <lineage>
        <taxon>Eukaryota</taxon>
        <taxon>Viridiplantae</taxon>
        <taxon>Streptophyta</taxon>
        <taxon>Embryophyta</taxon>
        <taxon>Tracheophyta</taxon>
        <taxon>Spermatophyta</taxon>
        <taxon>Magnoliopsida</taxon>
        <taxon>eudicotyledons</taxon>
        <taxon>Gunneridae</taxon>
        <taxon>Pentapetalae</taxon>
        <taxon>asterids</taxon>
        <taxon>lamiids</taxon>
        <taxon>Lamiales</taxon>
        <taxon>Pedaliaceae</taxon>
        <taxon>Sesamum</taxon>
    </lineage>
</organism>
<dbReference type="InterPro" id="IPR029962">
    <property type="entry name" value="TBL"/>
</dbReference>
<evidence type="ECO:0000256" key="2">
    <source>
        <dbReference type="ARBA" id="ARBA00007727"/>
    </source>
</evidence>
<keyword evidence="4" id="KW-0735">Signal-anchor</keyword>
<reference evidence="9" key="1">
    <citation type="submission" date="2020-06" db="EMBL/GenBank/DDBJ databases">
        <authorList>
            <person name="Li T."/>
            <person name="Hu X."/>
            <person name="Zhang T."/>
            <person name="Song X."/>
            <person name="Zhang H."/>
            <person name="Dai N."/>
            <person name="Sheng W."/>
            <person name="Hou X."/>
            <person name="Wei L."/>
        </authorList>
    </citation>
    <scope>NUCLEOTIDE SEQUENCE</scope>
    <source>
        <strain evidence="9">KEN8</strain>
        <tissue evidence="9">Leaf</tissue>
    </source>
</reference>
<evidence type="ECO:0000259" key="7">
    <source>
        <dbReference type="Pfam" id="PF13839"/>
    </source>
</evidence>
<feature type="domain" description="Trichome birefringence-like C-terminal" evidence="7">
    <location>
        <begin position="642"/>
        <end position="758"/>
    </location>
</feature>
<keyword evidence="3" id="KW-0812">Transmembrane</keyword>
<dbReference type="GO" id="GO:0016020">
    <property type="term" value="C:membrane"/>
    <property type="evidence" value="ECO:0007669"/>
    <property type="project" value="UniProtKB-SubCell"/>
</dbReference>
<evidence type="ECO:0000256" key="4">
    <source>
        <dbReference type="ARBA" id="ARBA00022968"/>
    </source>
</evidence>
<dbReference type="PANTHER" id="PTHR32285:SF239">
    <property type="entry name" value="PROTEIN TRICHOME BIREFRINGENCE-LIKE 34"/>
    <property type="match status" value="1"/>
</dbReference>
<evidence type="ECO:0000313" key="9">
    <source>
        <dbReference type="EMBL" id="KAL0347517.1"/>
    </source>
</evidence>
<proteinExistence type="inferred from homology"/>
<dbReference type="GO" id="GO:0016413">
    <property type="term" value="F:O-acetyltransferase activity"/>
    <property type="evidence" value="ECO:0007669"/>
    <property type="project" value="InterPro"/>
</dbReference>
<comment type="subcellular location">
    <subcellularLocation>
        <location evidence="1">Membrane</location>
        <topology evidence="1">Single-pass membrane protein</topology>
    </subcellularLocation>
</comment>
<feature type="domain" description="Trichome birefringence-like C-terminal" evidence="7">
    <location>
        <begin position="113"/>
        <end position="367"/>
    </location>
</feature>
<evidence type="ECO:0000256" key="3">
    <source>
        <dbReference type="ARBA" id="ARBA00022692"/>
    </source>
</evidence>
<keyword evidence="6" id="KW-0472">Membrane</keyword>
<gene>
    <name evidence="9" type="ORF">Scaly_1767700</name>
</gene>
<feature type="domain" description="Trichome birefringence-like C-terminal" evidence="7">
    <location>
        <begin position="546"/>
        <end position="628"/>
    </location>
</feature>
<evidence type="ECO:0000256" key="1">
    <source>
        <dbReference type="ARBA" id="ARBA00004167"/>
    </source>
</evidence>
<evidence type="ECO:0000259" key="8">
    <source>
        <dbReference type="Pfam" id="PF14416"/>
    </source>
</evidence>
<sequence>MAIKTWKNVVKFPHLASLVLLALVAIAIHLTRNKGNDAVQLENQVLLKEDSSKNDSAPGCNLFSGRWVYDNMSYPLYKERQCSFMEYDFACEISGRQDLKYQNWRWQPHLCDLPRFNGTALLEKIRGKKLVFVGDSLNRNQWRSMLCLIESYLPPSSKKSVKLTGNLYSFHSTEYNATIGFYWAPMLVESNCDDAVTHRVRPRIVRIKSIETHGRHWIDADILVFDSFTWWMDPIMTILWGSFESPDAIYKKVEMKLRRYEIALSTWSDWLEIHINRTKTKLFFMSLSPYPLGNTVWSTDHSCHNKREPILDERYWASAANRSMMRIVESTIEKLEERGLKVEYLNITQLSGYREDAHPSIFRTFWGTLTNEEIKNNVERYADWEGIIIKEILIHGKQALYVYFESNIRGIHQDQPPRDSNSDQRRSTVQAGFLNNSKPAQVLQISKKPPVGIDKFTTCSSTVRYSGRRAVSAVHRPESDDLQAGLEVEGCDLFSGKWVFDNTSYPLYNGSRCPYMSDQLACQKHGRPDIEYQFWRWQPHNCNMKRWNTIEMWEKLRGKRLMFVGDSLNRGQWISMLCLLQSAIPADKQSITPNSELTIFRAENYNATVEFLWAPLLVESNSDDAVDHRMRPVSCCKWSDEENGVCEEIGGLGGMELAMESWADWVASNVDPLKKKVFFVTMSPTHQLKEEWEPGSEGNCYDEKQPIHDERYWGSASDLPTMRMVEKVFSRLGSKVFVLNITQLSDYRKDGHPTIYRVSLLSVEPSKRPAETYFIGGSSVPNLWSSLAALPVPQLYCYMEILFYNYIRSYRRASFCKKEKRYLVRESWASRCSGG</sequence>